<reference evidence="2 3" key="1">
    <citation type="submission" date="2020-11" db="EMBL/GenBank/DDBJ databases">
        <authorList>
            <person name="Wallbank WR R."/>
            <person name="Pardo Diaz C."/>
            <person name="Kozak K."/>
            <person name="Martin S."/>
            <person name="Jiggins C."/>
            <person name="Moest M."/>
            <person name="Warren A I."/>
            <person name="Generalovic N T."/>
            <person name="Byers J.R.P. K."/>
            <person name="Montejo-Kovacevich G."/>
            <person name="Yen C E."/>
        </authorList>
    </citation>
    <scope>NUCLEOTIDE SEQUENCE [LARGE SCALE GENOMIC DNA]</scope>
</reference>
<gene>
    <name evidence="2" type="ORF">HERILL_LOCUS13030</name>
</gene>
<dbReference type="EMBL" id="LR899013">
    <property type="protein sequence ID" value="CAD7090557.1"/>
    <property type="molecule type" value="Genomic_DNA"/>
</dbReference>
<feature type="region of interest" description="Disordered" evidence="1">
    <location>
        <begin position="37"/>
        <end position="61"/>
    </location>
</feature>
<name>A0A7R8Z289_HERIL</name>
<feature type="compositionally biased region" description="Basic and acidic residues" evidence="1">
    <location>
        <begin position="37"/>
        <end position="53"/>
    </location>
</feature>
<sequence length="83" mass="9447">MLVELQTNFHFVHAAFFYPFKVGDDIERDSKLVHPQERELRVDSAQLPKEREGAAPADNIHQSPVKGVTVTEFSVVRLQQPGF</sequence>
<evidence type="ECO:0000313" key="2">
    <source>
        <dbReference type="EMBL" id="CAD7090557.1"/>
    </source>
</evidence>
<accession>A0A7R8Z289</accession>
<dbReference type="Proteomes" id="UP000594454">
    <property type="component" value="Chromosome 5"/>
</dbReference>
<keyword evidence="3" id="KW-1185">Reference proteome</keyword>
<organism evidence="2 3">
    <name type="scientific">Hermetia illucens</name>
    <name type="common">Black soldier fly</name>
    <dbReference type="NCBI Taxonomy" id="343691"/>
    <lineage>
        <taxon>Eukaryota</taxon>
        <taxon>Metazoa</taxon>
        <taxon>Ecdysozoa</taxon>
        <taxon>Arthropoda</taxon>
        <taxon>Hexapoda</taxon>
        <taxon>Insecta</taxon>
        <taxon>Pterygota</taxon>
        <taxon>Neoptera</taxon>
        <taxon>Endopterygota</taxon>
        <taxon>Diptera</taxon>
        <taxon>Brachycera</taxon>
        <taxon>Stratiomyomorpha</taxon>
        <taxon>Stratiomyidae</taxon>
        <taxon>Hermetiinae</taxon>
        <taxon>Hermetia</taxon>
    </lineage>
</organism>
<proteinExistence type="predicted"/>
<protein>
    <submittedName>
        <fullName evidence="2">Uncharacterized protein</fullName>
    </submittedName>
</protein>
<dbReference type="AlphaFoldDB" id="A0A7R8Z289"/>
<evidence type="ECO:0000313" key="3">
    <source>
        <dbReference type="Proteomes" id="UP000594454"/>
    </source>
</evidence>
<dbReference type="InParanoid" id="A0A7R8Z289"/>
<evidence type="ECO:0000256" key="1">
    <source>
        <dbReference type="SAM" id="MobiDB-lite"/>
    </source>
</evidence>